<dbReference type="InterPro" id="IPR003615">
    <property type="entry name" value="HNH_nuc"/>
</dbReference>
<dbReference type="SMART" id="SM00507">
    <property type="entry name" value="HNHc"/>
    <property type="match status" value="1"/>
</dbReference>
<organism evidence="2 3">
    <name type="scientific">Nostoc linckia FACHB-391</name>
    <dbReference type="NCBI Taxonomy" id="2692906"/>
    <lineage>
        <taxon>Bacteria</taxon>
        <taxon>Bacillati</taxon>
        <taxon>Cyanobacteriota</taxon>
        <taxon>Cyanophyceae</taxon>
        <taxon>Nostocales</taxon>
        <taxon>Nostocaceae</taxon>
        <taxon>Nostoc</taxon>
    </lineage>
</organism>
<comment type="caution">
    <text evidence="2">The sequence shown here is derived from an EMBL/GenBank/DDBJ whole genome shotgun (WGS) entry which is preliminary data.</text>
</comment>
<evidence type="ECO:0000259" key="1">
    <source>
        <dbReference type="PROSITE" id="PS00028"/>
    </source>
</evidence>
<protein>
    <submittedName>
        <fullName evidence="2">HNH endonuclease</fullName>
    </submittedName>
</protein>
<dbReference type="InterPro" id="IPR013087">
    <property type="entry name" value="Znf_C2H2_type"/>
</dbReference>
<gene>
    <name evidence="2" type="ORF">H6G95_29795</name>
</gene>
<reference evidence="2 3" key="1">
    <citation type="journal article" date="2020" name="ISME J.">
        <title>Comparative genomics reveals insights into cyanobacterial evolution and habitat adaptation.</title>
        <authorList>
            <person name="Chen M.Y."/>
            <person name="Teng W.K."/>
            <person name="Zhao L."/>
            <person name="Hu C.X."/>
            <person name="Zhou Y.K."/>
            <person name="Han B.P."/>
            <person name="Song L.R."/>
            <person name="Shu W.S."/>
        </authorList>
    </citation>
    <scope>NUCLEOTIDE SEQUENCE [LARGE SCALE GENOMIC DNA]</scope>
    <source>
        <strain evidence="2 3">FACHB-391</strain>
    </source>
</reference>
<dbReference type="PROSITE" id="PS00028">
    <property type="entry name" value="ZINC_FINGER_C2H2_1"/>
    <property type="match status" value="1"/>
</dbReference>
<accession>A0ABR8F4N2</accession>
<keyword evidence="2" id="KW-0255">Endonuclease</keyword>
<feature type="domain" description="C2H2-type" evidence="1">
    <location>
        <begin position="83"/>
        <end position="105"/>
    </location>
</feature>
<proteinExistence type="predicted"/>
<keyword evidence="2" id="KW-0540">Nuclease</keyword>
<dbReference type="CDD" id="cd00085">
    <property type="entry name" value="HNHc"/>
    <property type="match status" value="1"/>
</dbReference>
<keyword evidence="2" id="KW-0378">Hydrolase</keyword>
<keyword evidence="3" id="KW-1185">Reference proteome</keyword>
<dbReference type="GO" id="GO:0004519">
    <property type="term" value="F:endonuclease activity"/>
    <property type="evidence" value="ECO:0007669"/>
    <property type="project" value="UniProtKB-KW"/>
</dbReference>
<sequence length="131" mass="15243">MLTPHPLQLFLVPFNKEPKLNRHQTDALIDKAFPAVPYSENKHIMVKGNVSPFNGDIVYWSKRESKHYDGITAKVLIKQDHKCGYCGLRFIDGEDIHLHHIDGNHNNWKSQNMMAVHQSCHQYIHMSKRDT</sequence>
<dbReference type="EMBL" id="JACJTE010000057">
    <property type="protein sequence ID" value="MBD2564707.1"/>
    <property type="molecule type" value="Genomic_DNA"/>
</dbReference>
<dbReference type="Proteomes" id="UP000604661">
    <property type="component" value="Unassembled WGS sequence"/>
</dbReference>
<evidence type="ECO:0000313" key="2">
    <source>
        <dbReference type="EMBL" id="MBD2564707.1"/>
    </source>
</evidence>
<name>A0ABR8F4N2_NOSLI</name>
<evidence type="ECO:0000313" key="3">
    <source>
        <dbReference type="Proteomes" id="UP000604661"/>
    </source>
</evidence>